<accession>A0A2S1R4P1</accession>
<sequence>MTRRLDITAMLTDPATRVVVCTGAGGVGKTTTAAAVALRAAELGRDTVVLTIDPARRLAQALGIDELSNEPAPVELGGAGAGGAGADGIGAARNGPTGSGSLHAMMLDMRRTFDELVVANTSEENARAILDNRFYKTMVTSFAGTQEYMAMEKLGQLLDDSAWDLVVVDTPPSRNALDFLDAPRRLGAFLDSRLMRLLSTPGRGVGRLVSGAMSTAMRGVSAVVGSSMLKDASEVVVALDSTFGGFTTRAARTQAILRRKGTEFLVVSSAERPALREAAYFAERLAEERMPLAGVVVNRTHPRLTDLSAEQACAAADRLSGRNAEAEAVLRTHADRAGTAKQELRLLESFTDTHPDVRIVGVPSLPFEISNLEALRSVGDQLCG</sequence>
<dbReference type="SUPFAM" id="SSF52540">
    <property type="entry name" value="P-loop containing nucleoside triphosphate hydrolases"/>
    <property type="match status" value="1"/>
</dbReference>
<dbReference type="PANTHER" id="PTHR10803">
    <property type="entry name" value="ARSENICAL PUMP-DRIVING ATPASE ARSENITE-TRANSLOCATING ATPASE"/>
    <property type="match status" value="1"/>
</dbReference>
<organism evidence="2 3">
    <name type="scientific">Dietzia lutea</name>
    <dbReference type="NCBI Taxonomy" id="546160"/>
    <lineage>
        <taxon>Bacteria</taxon>
        <taxon>Bacillati</taxon>
        <taxon>Actinomycetota</taxon>
        <taxon>Actinomycetes</taxon>
        <taxon>Mycobacteriales</taxon>
        <taxon>Dietziaceae</taxon>
        <taxon>Dietzia</taxon>
    </lineage>
</organism>
<dbReference type="InterPro" id="IPR025723">
    <property type="entry name" value="ArsA/GET3_ATPase-like"/>
</dbReference>
<dbReference type="InterPro" id="IPR016300">
    <property type="entry name" value="ATPase_ArsA/GET3"/>
</dbReference>
<dbReference type="InterPro" id="IPR027417">
    <property type="entry name" value="P-loop_NTPase"/>
</dbReference>
<gene>
    <name evidence="2" type="ORF">A6035_02660</name>
</gene>
<dbReference type="GO" id="GO:0005524">
    <property type="term" value="F:ATP binding"/>
    <property type="evidence" value="ECO:0007669"/>
    <property type="project" value="InterPro"/>
</dbReference>
<protein>
    <submittedName>
        <fullName evidence="2">Anion transporter</fullName>
    </submittedName>
</protein>
<dbReference type="AlphaFoldDB" id="A0A2S1R4P1"/>
<feature type="domain" description="ArsA/GET3 Anion-transporting ATPase-like" evidence="1">
    <location>
        <begin position="16"/>
        <end position="70"/>
    </location>
</feature>
<keyword evidence="3" id="KW-1185">Reference proteome</keyword>
<name>A0A2S1R4P1_9ACTN</name>
<reference evidence="2 3" key="1">
    <citation type="submission" date="2016-04" db="EMBL/GenBank/DDBJ databases">
        <title>Complete genome sequence of Dietzia lutea YIM 80766T, a strain isolated from desert soil in Egypt.</title>
        <authorList>
            <person name="Zhao J."/>
            <person name="Hu B."/>
            <person name="Geng S."/>
            <person name="Nie Y."/>
            <person name="Tang Y."/>
        </authorList>
    </citation>
    <scope>NUCLEOTIDE SEQUENCE [LARGE SCALE GENOMIC DNA]</scope>
    <source>
        <strain evidence="2 3">YIM 80766</strain>
    </source>
</reference>
<dbReference type="EMBL" id="CP015449">
    <property type="protein sequence ID" value="AWH91247.1"/>
    <property type="molecule type" value="Genomic_DNA"/>
</dbReference>
<dbReference type="PANTHER" id="PTHR10803:SF26">
    <property type="entry name" value="ANION TRANSPORTER ATPASE-RELATED"/>
    <property type="match status" value="1"/>
</dbReference>
<proteinExistence type="predicted"/>
<evidence type="ECO:0000313" key="3">
    <source>
        <dbReference type="Proteomes" id="UP000244928"/>
    </source>
</evidence>
<feature type="domain" description="ArsA/GET3 Anion-transporting ATPase-like" evidence="1">
    <location>
        <begin position="103"/>
        <end position="303"/>
    </location>
</feature>
<dbReference type="Gene3D" id="3.40.50.300">
    <property type="entry name" value="P-loop containing nucleotide triphosphate hydrolases"/>
    <property type="match status" value="1"/>
</dbReference>
<dbReference type="RefSeq" id="WP_108846511.1">
    <property type="nucleotide sequence ID" value="NZ_CP015449.1"/>
</dbReference>
<evidence type="ECO:0000259" key="1">
    <source>
        <dbReference type="Pfam" id="PF02374"/>
    </source>
</evidence>
<dbReference type="KEGG" id="dlu:A6035_02660"/>
<evidence type="ECO:0000313" key="2">
    <source>
        <dbReference type="EMBL" id="AWH91247.1"/>
    </source>
</evidence>
<dbReference type="Pfam" id="PF02374">
    <property type="entry name" value="ArsA_ATPase"/>
    <property type="match status" value="2"/>
</dbReference>
<dbReference type="GO" id="GO:0016887">
    <property type="term" value="F:ATP hydrolysis activity"/>
    <property type="evidence" value="ECO:0007669"/>
    <property type="project" value="InterPro"/>
</dbReference>
<dbReference type="Proteomes" id="UP000244928">
    <property type="component" value="Chromosome"/>
</dbReference>